<dbReference type="AlphaFoldDB" id="S4RS05"/>
<evidence type="ECO:0000256" key="2">
    <source>
        <dbReference type="ARBA" id="ARBA00023015"/>
    </source>
</evidence>
<keyword evidence="3" id="KW-0804">Transcription</keyword>
<feature type="domain" description="Strawberry notch AAA" evidence="7">
    <location>
        <begin position="260"/>
        <end position="470"/>
    </location>
</feature>
<dbReference type="Pfam" id="PF13872">
    <property type="entry name" value="AAA_34"/>
    <property type="match status" value="1"/>
</dbReference>
<evidence type="ECO:0000256" key="1">
    <source>
        <dbReference type="ARBA" id="ARBA00006992"/>
    </source>
</evidence>
<evidence type="ECO:0000256" key="5">
    <source>
        <dbReference type="ARBA" id="ARBA00063805"/>
    </source>
</evidence>
<dbReference type="PANTHER" id="PTHR12706">
    <property type="entry name" value="STRAWBERRY NOTCH-RELATED"/>
    <property type="match status" value="1"/>
</dbReference>
<dbReference type="PANTHER" id="PTHR12706:SF30">
    <property type="entry name" value="PROTEIN STRAWBERRY NOTCH-RELATED"/>
    <property type="match status" value="1"/>
</dbReference>
<reference evidence="8" key="1">
    <citation type="submission" date="2025-08" db="UniProtKB">
        <authorList>
            <consortium name="Ensembl"/>
        </authorList>
    </citation>
    <scope>IDENTIFICATION</scope>
</reference>
<protein>
    <recommendedName>
        <fullName evidence="6">Protein strawberry notch homolog 2</fullName>
    </recommendedName>
</protein>
<keyword evidence="2" id="KW-0805">Transcription regulation</keyword>
<dbReference type="GO" id="GO:0042393">
    <property type="term" value="F:histone binding"/>
    <property type="evidence" value="ECO:0007669"/>
    <property type="project" value="TreeGrafter"/>
</dbReference>
<organism evidence="8">
    <name type="scientific">Petromyzon marinus</name>
    <name type="common">Sea lamprey</name>
    <dbReference type="NCBI Taxonomy" id="7757"/>
    <lineage>
        <taxon>Eukaryota</taxon>
        <taxon>Metazoa</taxon>
        <taxon>Chordata</taxon>
        <taxon>Craniata</taxon>
        <taxon>Vertebrata</taxon>
        <taxon>Cyclostomata</taxon>
        <taxon>Hyperoartia</taxon>
        <taxon>Petromyzontiformes</taxon>
        <taxon>Petromyzontidae</taxon>
        <taxon>Petromyzon</taxon>
    </lineage>
</organism>
<evidence type="ECO:0000256" key="3">
    <source>
        <dbReference type="ARBA" id="ARBA00023163"/>
    </source>
</evidence>
<evidence type="ECO:0000259" key="7">
    <source>
        <dbReference type="Pfam" id="PF13872"/>
    </source>
</evidence>
<proteinExistence type="inferred from homology"/>
<comment type="function">
    <text evidence="4">Acts as a transcriptional coregulator, that can have both coactivator and corepressor functions. Inhibits the DCSTAMP-repressive activity of TAL1, hence enhancing the access of the transcription factor MITF to the DC-STAMP promoter in osteoclast. Plays a role in bone homeostasis; required as a positive regulator in TNFSF11//RANKL-mediated osteoclast fusion via a DCSTAMP-dependent pathway. May also be required in the regulation of osteoblast differentiation. Involved in the transcriptional corepression of NF-kappaB in macrophages. Plays a role as a regulator in the pro-inflammatory cascade.</text>
</comment>
<evidence type="ECO:0000256" key="4">
    <source>
        <dbReference type="ARBA" id="ARBA00055221"/>
    </source>
</evidence>
<dbReference type="SUPFAM" id="SSF52540">
    <property type="entry name" value="P-loop containing nucleoside triphosphate hydrolases"/>
    <property type="match status" value="1"/>
</dbReference>
<dbReference type="GO" id="GO:0006355">
    <property type="term" value="P:regulation of DNA-templated transcription"/>
    <property type="evidence" value="ECO:0007669"/>
    <property type="project" value="InterPro"/>
</dbReference>
<dbReference type="InterPro" id="IPR026741">
    <property type="entry name" value="SNO"/>
</dbReference>
<dbReference type="GO" id="GO:0071354">
    <property type="term" value="P:cellular response to interleukin-6"/>
    <property type="evidence" value="ECO:0007669"/>
    <property type="project" value="UniProtKB-ARBA"/>
</dbReference>
<dbReference type="HOGENOM" id="CLU_732694_0_0_1"/>
<dbReference type="Gene3D" id="3.40.50.300">
    <property type="entry name" value="P-loop containing nucleotide triphosphate hydrolases"/>
    <property type="match status" value="1"/>
</dbReference>
<reference evidence="8" key="2">
    <citation type="submission" date="2025-09" db="UniProtKB">
        <authorList>
            <consortium name="Ensembl"/>
        </authorList>
    </citation>
    <scope>IDENTIFICATION</scope>
</reference>
<dbReference type="FunFam" id="3.40.50.300:FF:000342">
    <property type="entry name" value="Protein strawberry notch homolog 2"/>
    <property type="match status" value="1"/>
</dbReference>
<comment type="similarity">
    <text evidence="1">Belongs to the SBNO family.</text>
</comment>
<dbReference type="GeneTree" id="ENSGT00940000155449"/>
<dbReference type="GO" id="GO:0002281">
    <property type="term" value="P:macrophage activation involved in immune response"/>
    <property type="evidence" value="ECO:0007669"/>
    <property type="project" value="UniProtKB-ARBA"/>
</dbReference>
<evidence type="ECO:0000256" key="6">
    <source>
        <dbReference type="ARBA" id="ARBA00073423"/>
    </source>
</evidence>
<name>S4RS05_PETMA</name>
<evidence type="ECO:0000313" key="8">
    <source>
        <dbReference type="Ensembl" id="ENSPMAP00000007992.1"/>
    </source>
</evidence>
<dbReference type="GO" id="GO:0031490">
    <property type="term" value="F:chromatin DNA binding"/>
    <property type="evidence" value="ECO:0007669"/>
    <property type="project" value="TreeGrafter"/>
</dbReference>
<dbReference type="InterPro" id="IPR039187">
    <property type="entry name" value="SNO_AAA"/>
</dbReference>
<dbReference type="GO" id="GO:0005634">
    <property type="term" value="C:nucleus"/>
    <property type="evidence" value="ECO:0007669"/>
    <property type="project" value="TreeGrafter"/>
</dbReference>
<accession>S4RS05</accession>
<dbReference type="Ensembl" id="ENSPMAT00000008028.1">
    <property type="protein sequence ID" value="ENSPMAP00000007992.1"/>
    <property type="gene ID" value="ENSPMAG00000007246.1"/>
</dbReference>
<sequence length="470" mass="51230">MADPEQDLLLAALSESGIFPSDLDSDLPEPNLPSQDVSQQIFACYTAVLVDAGVSVKERQRPWKLAPKSLLQLIGRWSRPAMAPFTLPQLAGAQLRPTATPAQAQNKVTRAAAGLPHAVSSHVRPTVSARPRCWHRKRAAHPGAKVRLKDLLHLNSLSELLKLKPPPGVTAPVAAATVEPTNGMLKKEGPVSVGMGAATGKEAVATRVWATEELKIRSFSPTFTIAAVKDEEEVEEEEEELGHTETYAEYMPLKLRIGLRHPDAVVETSSLSSVTPPDIWYRLSIPEETVDSGWLSALQLEAITYGCQQQETYLTNGERAGFLIGDGAGVGKGRTIAGIIYENYLLGRKRAVWFSVSNDLKYDAERDLKDIGAKNITVHSLSKFKYGKITSKENGAVKKGVVFATYSALIGESQSGGKYRTRIKQLLHWCSDDFDGVIIFDECHKAKNLCPVGSSKPTKTGLAVLELQNR</sequence>
<dbReference type="InterPro" id="IPR027417">
    <property type="entry name" value="P-loop_NTPase"/>
</dbReference>
<comment type="subunit">
    <text evidence="5">Interacts with TAL1; this interaction inhibits TAL1 occupancy of the DCSTAMP promoter, leading to the activation of the DCSTAMP promoter by the transcription factor MITF.</text>
</comment>